<proteinExistence type="inferred from homology"/>
<accession>A0ABT4S5H2</accession>
<keyword evidence="3" id="KW-0808">Transferase</keyword>
<keyword evidence="7" id="KW-1185">Reference proteome</keyword>
<dbReference type="SUPFAM" id="SSF53756">
    <property type="entry name" value="UDP-Glycosyltransferase/glycogen phosphorylase"/>
    <property type="match status" value="1"/>
</dbReference>
<comment type="caution">
    <text evidence="6">The sequence shown here is derived from an EMBL/GenBank/DDBJ whole genome shotgun (WGS) entry which is preliminary data.</text>
</comment>
<feature type="domain" description="Glycosyltransferase subfamily 4-like N-terminal" evidence="5">
    <location>
        <begin position="18"/>
        <end position="158"/>
    </location>
</feature>
<dbReference type="InterPro" id="IPR050426">
    <property type="entry name" value="Glycosyltransferase_28"/>
</dbReference>
<organism evidence="6 7">
    <name type="scientific">Nonomuraea corallina</name>
    <dbReference type="NCBI Taxonomy" id="2989783"/>
    <lineage>
        <taxon>Bacteria</taxon>
        <taxon>Bacillati</taxon>
        <taxon>Actinomycetota</taxon>
        <taxon>Actinomycetes</taxon>
        <taxon>Streptosporangiales</taxon>
        <taxon>Streptosporangiaceae</taxon>
        <taxon>Nonomuraea</taxon>
    </lineage>
</organism>
<gene>
    <name evidence="6" type="ORF">OUY22_03130</name>
</gene>
<dbReference type="InterPro" id="IPR028098">
    <property type="entry name" value="Glyco_trans_4-like_N"/>
</dbReference>
<dbReference type="EMBL" id="JAPNNL010000007">
    <property type="protein sequence ID" value="MDA0632395.1"/>
    <property type="molecule type" value="Genomic_DNA"/>
</dbReference>
<evidence type="ECO:0000256" key="3">
    <source>
        <dbReference type="ARBA" id="ARBA00022679"/>
    </source>
</evidence>
<dbReference type="RefSeq" id="WP_270153171.1">
    <property type="nucleotide sequence ID" value="NZ_JAPNNL010000007.1"/>
</dbReference>
<dbReference type="Proteomes" id="UP001144036">
    <property type="component" value="Unassembled WGS sequence"/>
</dbReference>
<comment type="similarity">
    <text evidence="1">Belongs to the UDP-glycosyltransferase family.</text>
</comment>
<dbReference type="InterPro" id="IPR010610">
    <property type="entry name" value="EryCIII-like_C"/>
</dbReference>
<feature type="domain" description="Erythromycin biosynthesis protein CIII-like C-terminal" evidence="4">
    <location>
        <begin position="255"/>
        <end position="373"/>
    </location>
</feature>
<evidence type="ECO:0000256" key="2">
    <source>
        <dbReference type="ARBA" id="ARBA00022676"/>
    </source>
</evidence>
<dbReference type="CDD" id="cd03784">
    <property type="entry name" value="GT1_Gtf-like"/>
    <property type="match status" value="1"/>
</dbReference>
<evidence type="ECO:0000313" key="6">
    <source>
        <dbReference type="EMBL" id="MDA0632395.1"/>
    </source>
</evidence>
<dbReference type="InterPro" id="IPR002213">
    <property type="entry name" value="UDP_glucos_trans"/>
</dbReference>
<keyword evidence="2" id="KW-0328">Glycosyltransferase</keyword>
<name>A0ABT4S5H2_9ACTN</name>
<dbReference type="NCBIfam" id="TIGR01426">
    <property type="entry name" value="MGT"/>
    <property type="match status" value="1"/>
</dbReference>
<dbReference type="Pfam" id="PF06722">
    <property type="entry name" value="EryCIII-like_C"/>
    <property type="match status" value="1"/>
</dbReference>
<evidence type="ECO:0000313" key="7">
    <source>
        <dbReference type="Proteomes" id="UP001144036"/>
    </source>
</evidence>
<sequence>MGTIAFFAPAAAGHVNPTLGVAAELVRRGHRVTYATTEEFASRVAETGAEVVPFTSTWKELDGTGPPQMHGKEFVRATHLLLAETKAVLAQLRDAERPDLVVHDGPMAWWGRVLARKWGVPSVETWPNLVGNEHWSLHRDYTTFNPLSPRFLLLLARLSALLRREGVGGDLPGFLQGSRAAMRLVMLPRAFQYAGETFGTGYRFVGPALTGRAFQGDWQPPDDLPVVLVSLGTGYNDRPDFYRTVLESAAGRPWRVVLASGQADPAALGPIPPNVEVHRQVPQLAVLRHARVFVTHAGMGGTMEGLHFGVPLVAVPQMAEQRANADRIAELGLGRALPPDRVTAATLWQAIEDVASDARVRDRLDWMRGELEAAGGAQAAADEIEKVPRP</sequence>
<protein>
    <submittedName>
        <fullName evidence="6">Glycosyltransferase</fullName>
    </submittedName>
</protein>
<evidence type="ECO:0000259" key="4">
    <source>
        <dbReference type="Pfam" id="PF06722"/>
    </source>
</evidence>
<dbReference type="PANTHER" id="PTHR48050">
    <property type="entry name" value="STEROL 3-BETA-GLUCOSYLTRANSFERASE"/>
    <property type="match status" value="1"/>
</dbReference>
<evidence type="ECO:0000259" key="5">
    <source>
        <dbReference type="Pfam" id="PF13579"/>
    </source>
</evidence>
<dbReference type="InterPro" id="IPR006326">
    <property type="entry name" value="UDPGT_MGT-like"/>
</dbReference>
<dbReference type="PANTHER" id="PTHR48050:SF13">
    <property type="entry name" value="STEROL 3-BETA-GLUCOSYLTRANSFERASE UGT80A2"/>
    <property type="match status" value="1"/>
</dbReference>
<dbReference type="Pfam" id="PF13579">
    <property type="entry name" value="Glyco_trans_4_4"/>
    <property type="match status" value="1"/>
</dbReference>
<evidence type="ECO:0000256" key="1">
    <source>
        <dbReference type="ARBA" id="ARBA00009995"/>
    </source>
</evidence>
<reference evidence="6" key="1">
    <citation type="submission" date="2022-11" db="EMBL/GenBank/DDBJ databases">
        <title>Nonomuraea corallina sp. nov., a new species of the genus Nonomuraea isolated from sea side sediment in Thai sea.</title>
        <authorList>
            <person name="Ngamcharungchit C."/>
            <person name="Matsumoto A."/>
            <person name="Suriyachadkun C."/>
            <person name="Panbangred W."/>
            <person name="Inahashi Y."/>
            <person name="Intra B."/>
        </authorList>
    </citation>
    <scope>NUCLEOTIDE SEQUENCE</scope>
    <source>
        <strain evidence="6">MCN248</strain>
    </source>
</reference>
<dbReference type="Gene3D" id="3.40.50.2000">
    <property type="entry name" value="Glycogen Phosphorylase B"/>
    <property type="match status" value="2"/>
</dbReference>